<dbReference type="AlphaFoldDB" id="A0A1M6Q7V2"/>
<feature type="region of interest" description="Disordered" evidence="1">
    <location>
        <begin position="73"/>
        <end position="199"/>
    </location>
</feature>
<keyword evidence="3" id="KW-1185">Reference proteome</keyword>
<feature type="compositionally biased region" description="Polar residues" evidence="1">
    <location>
        <begin position="92"/>
        <end position="106"/>
    </location>
</feature>
<accession>A0A1M6Q7V2</accession>
<dbReference type="Proteomes" id="UP000184452">
    <property type="component" value="Unassembled WGS sequence"/>
</dbReference>
<feature type="compositionally biased region" description="Low complexity" evidence="1">
    <location>
        <begin position="153"/>
        <end position="162"/>
    </location>
</feature>
<dbReference type="EMBL" id="FQZK01000014">
    <property type="protein sequence ID" value="SHK16364.1"/>
    <property type="molecule type" value="Genomic_DNA"/>
</dbReference>
<dbReference type="STRING" id="758803.SAMN05421803_114138"/>
<feature type="region of interest" description="Disordered" evidence="1">
    <location>
        <begin position="265"/>
        <end position="301"/>
    </location>
</feature>
<proteinExistence type="predicted"/>
<feature type="region of interest" description="Disordered" evidence="1">
    <location>
        <begin position="33"/>
        <end position="53"/>
    </location>
</feature>
<protein>
    <submittedName>
        <fullName evidence="2">Uncharacterized protein</fullName>
    </submittedName>
</protein>
<evidence type="ECO:0000256" key="1">
    <source>
        <dbReference type="SAM" id="MobiDB-lite"/>
    </source>
</evidence>
<reference evidence="2 3" key="1">
    <citation type="submission" date="2016-11" db="EMBL/GenBank/DDBJ databases">
        <authorList>
            <person name="Jaros S."/>
            <person name="Januszkiewicz K."/>
            <person name="Wedrychowicz H."/>
        </authorList>
    </citation>
    <scope>NUCLEOTIDE SEQUENCE [LARGE SCALE GENOMIC DNA]</scope>
    <source>
        <strain evidence="2 3">CGMCC 4.5723</strain>
    </source>
</reference>
<sequence>MRVTASGAGVPSEVGSDRALPVGPFLRFHVVGRGRPRPRTAHPHHPGRASNAPARWSAASCIVGADPAPPVCTFPSGDRPGNQRSWPGATTDRPSQRVTVLETSEFVSPPRAEVPGACPETPCGGPGEYPRPPPRATLRGSDALRPWPGAPGGWTTPTGWAGRVPAAPHPHGSAEPGTPSSTPWSRGAAPCSRAVPGAQRPCTLHPLRRWEGMGVLYVRAAPRAPHPLQGAFLPPQAVGLGSPRSTQPRMTPPPLRTCIERTGPALCRPPTAPGPGPRSAGRPFHMAELSENSGRALTPVT</sequence>
<evidence type="ECO:0000313" key="3">
    <source>
        <dbReference type="Proteomes" id="UP000184452"/>
    </source>
</evidence>
<gene>
    <name evidence="2" type="ORF">SAMN05421803_114138</name>
</gene>
<feature type="compositionally biased region" description="Basic residues" evidence="1">
    <location>
        <begin position="33"/>
        <end position="47"/>
    </location>
</feature>
<name>A0A1M6Q7V2_9ACTN</name>
<organism evidence="2 3">
    <name type="scientific">Nocardiopsis flavescens</name>
    <dbReference type="NCBI Taxonomy" id="758803"/>
    <lineage>
        <taxon>Bacteria</taxon>
        <taxon>Bacillati</taxon>
        <taxon>Actinomycetota</taxon>
        <taxon>Actinomycetes</taxon>
        <taxon>Streptosporangiales</taxon>
        <taxon>Nocardiopsidaceae</taxon>
        <taxon>Nocardiopsis</taxon>
    </lineage>
</organism>
<evidence type="ECO:0000313" key="2">
    <source>
        <dbReference type="EMBL" id="SHK16364.1"/>
    </source>
</evidence>
<feature type="compositionally biased region" description="Polar residues" evidence="1">
    <location>
        <begin position="290"/>
        <end position="301"/>
    </location>
</feature>